<name>A0A0E9T2G2_ANGAN</name>
<keyword evidence="1" id="KW-1133">Transmembrane helix</keyword>
<proteinExistence type="predicted"/>
<dbReference type="AlphaFoldDB" id="A0A0E9T2G2"/>
<feature type="transmembrane region" description="Helical" evidence="1">
    <location>
        <begin position="34"/>
        <end position="55"/>
    </location>
</feature>
<dbReference type="EMBL" id="GBXM01060838">
    <property type="protein sequence ID" value="JAH47739.1"/>
    <property type="molecule type" value="Transcribed_RNA"/>
</dbReference>
<reference evidence="2" key="2">
    <citation type="journal article" date="2015" name="Fish Shellfish Immunol.">
        <title>Early steps in the European eel (Anguilla anguilla)-Vibrio vulnificus interaction in the gills: Role of the RtxA13 toxin.</title>
        <authorList>
            <person name="Callol A."/>
            <person name="Pajuelo D."/>
            <person name="Ebbesson L."/>
            <person name="Teles M."/>
            <person name="MacKenzie S."/>
            <person name="Amaro C."/>
        </authorList>
    </citation>
    <scope>NUCLEOTIDE SEQUENCE</scope>
</reference>
<keyword evidence="1" id="KW-0472">Membrane</keyword>
<evidence type="ECO:0000313" key="2">
    <source>
        <dbReference type="EMBL" id="JAH47739.1"/>
    </source>
</evidence>
<sequence length="73" mass="8542">MLINLLNPGHYSSNVRNRKACMISRPPHRFSFDLWGHIFWWNFFNSFANIVFLFVSHGPATWVHLLLGNTALI</sequence>
<protein>
    <submittedName>
        <fullName evidence="2">Uncharacterized protein</fullName>
    </submittedName>
</protein>
<keyword evidence="1" id="KW-0812">Transmembrane</keyword>
<organism evidence="2">
    <name type="scientific">Anguilla anguilla</name>
    <name type="common">European freshwater eel</name>
    <name type="synonym">Muraena anguilla</name>
    <dbReference type="NCBI Taxonomy" id="7936"/>
    <lineage>
        <taxon>Eukaryota</taxon>
        <taxon>Metazoa</taxon>
        <taxon>Chordata</taxon>
        <taxon>Craniata</taxon>
        <taxon>Vertebrata</taxon>
        <taxon>Euteleostomi</taxon>
        <taxon>Actinopterygii</taxon>
        <taxon>Neopterygii</taxon>
        <taxon>Teleostei</taxon>
        <taxon>Anguilliformes</taxon>
        <taxon>Anguillidae</taxon>
        <taxon>Anguilla</taxon>
    </lineage>
</organism>
<accession>A0A0E9T2G2</accession>
<evidence type="ECO:0000256" key="1">
    <source>
        <dbReference type="SAM" id="Phobius"/>
    </source>
</evidence>
<reference evidence="2" key="1">
    <citation type="submission" date="2014-11" db="EMBL/GenBank/DDBJ databases">
        <authorList>
            <person name="Amaro Gonzalez C."/>
        </authorList>
    </citation>
    <scope>NUCLEOTIDE SEQUENCE</scope>
</reference>